<feature type="compositionally biased region" description="Polar residues" evidence="4">
    <location>
        <begin position="401"/>
        <end position="410"/>
    </location>
</feature>
<evidence type="ECO:0000313" key="5">
    <source>
        <dbReference type="EMBL" id="TPX48267.1"/>
    </source>
</evidence>
<comment type="similarity">
    <text evidence="3">Belongs to the WD repeat PROPPIN family.</text>
</comment>
<dbReference type="InterPro" id="IPR015943">
    <property type="entry name" value="WD40/YVTN_repeat-like_dom_sf"/>
</dbReference>
<dbReference type="VEuPathDB" id="FungiDB:SeMB42_g03056"/>
<evidence type="ECO:0000256" key="3">
    <source>
        <dbReference type="ARBA" id="ARBA00025740"/>
    </source>
</evidence>
<dbReference type="SUPFAM" id="SSF50978">
    <property type="entry name" value="WD40 repeat-like"/>
    <property type="match status" value="1"/>
</dbReference>
<evidence type="ECO:0008006" key="7">
    <source>
        <dbReference type="Google" id="ProtNLM"/>
    </source>
</evidence>
<organism evidence="5 6">
    <name type="scientific">Synchytrium endobioticum</name>
    <dbReference type="NCBI Taxonomy" id="286115"/>
    <lineage>
        <taxon>Eukaryota</taxon>
        <taxon>Fungi</taxon>
        <taxon>Fungi incertae sedis</taxon>
        <taxon>Chytridiomycota</taxon>
        <taxon>Chytridiomycota incertae sedis</taxon>
        <taxon>Chytridiomycetes</taxon>
        <taxon>Synchytriales</taxon>
        <taxon>Synchytriaceae</taxon>
        <taxon>Synchytrium</taxon>
    </lineage>
</organism>
<dbReference type="GO" id="GO:0005737">
    <property type="term" value="C:cytoplasm"/>
    <property type="evidence" value="ECO:0007669"/>
    <property type="project" value="UniProtKB-ARBA"/>
</dbReference>
<sequence>MPSVAGTAGSVRGLCYITFNQDASCFAMGTASGFRILSTDSSKVIAKREQSASTTTTTDTTHHHVPVRHMGGIAIVEMLYRSNVIALVGGGTHPAFPNNKVMIWDDAREKNIIEMEFPSPVKAVKLTRHRIIVALLNKVFVYTLSAKPSRLYTFDTIDNEQGLLAVSPYPAHLLQPNTTSDTKLANNTNISSSMYTALVAIPGRTKGQVQVLQLRIPMTSSLDSATTTSDTPQTLPSVSIIAAHTSPLAALAVSDQGHLIATASETGTLIRIYESKSGRLVNELRRGADRAIIYCIAFNPLATRVLVASDKHTVHVFNLFNTDKSSNRNSGKRISSNGIVIQPRPHSHGPLSSSPSLRSYVRNESLTRLPAFSSSNSNINSISSVGRLGTAPPPLPARGSISGTYAGSNESGRYGQQRPSSQQSPIRSSNRSSALSFLSSYIPIPVVGSYLTSEWSFAQFTLPLERKTIVAFVPKKSITVSPRNNSSSAVPSSGGFGEDEHTSIVALSADGSMYRFTFDPLLGGECSRERYVRFFRGIHAGSSVYDVGPGGVGGDEDWEEED</sequence>
<feature type="region of interest" description="Disordered" evidence="4">
    <location>
        <begin position="325"/>
        <end position="357"/>
    </location>
</feature>
<evidence type="ECO:0000313" key="6">
    <source>
        <dbReference type="Proteomes" id="UP000317494"/>
    </source>
</evidence>
<reference evidence="5 6" key="1">
    <citation type="journal article" date="2019" name="Sci. Rep.">
        <title>Comparative genomics of chytrid fungi reveal insights into the obligate biotrophic and pathogenic lifestyle of Synchytrium endobioticum.</title>
        <authorList>
            <person name="van de Vossenberg B.T.L.H."/>
            <person name="Warris S."/>
            <person name="Nguyen H.D.T."/>
            <person name="van Gent-Pelzer M.P.E."/>
            <person name="Joly D.L."/>
            <person name="van de Geest H.C."/>
            <person name="Bonants P.J.M."/>
            <person name="Smith D.S."/>
            <person name="Levesque C.A."/>
            <person name="van der Lee T.A.J."/>
        </authorList>
    </citation>
    <scope>NUCLEOTIDE SEQUENCE [LARGE SCALE GENOMIC DNA]</scope>
    <source>
        <strain evidence="5 6">MB42</strain>
    </source>
</reference>
<evidence type="ECO:0000256" key="4">
    <source>
        <dbReference type="SAM" id="MobiDB-lite"/>
    </source>
</evidence>
<feature type="compositionally biased region" description="Polar residues" evidence="4">
    <location>
        <begin position="325"/>
        <end position="339"/>
    </location>
</feature>
<feature type="region of interest" description="Disordered" evidence="4">
    <location>
        <begin position="385"/>
        <end position="429"/>
    </location>
</feature>
<dbReference type="EMBL" id="QEAN01000103">
    <property type="protein sequence ID" value="TPX48267.1"/>
    <property type="molecule type" value="Genomic_DNA"/>
</dbReference>
<keyword evidence="1" id="KW-0853">WD repeat</keyword>
<evidence type="ECO:0000256" key="2">
    <source>
        <dbReference type="ARBA" id="ARBA00022737"/>
    </source>
</evidence>
<proteinExistence type="inferred from homology"/>
<keyword evidence="2" id="KW-0677">Repeat</keyword>
<accession>A0A507DA54</accession>
<dbReference type="Pfam" id="PF21032">
    <property type="entry name" value="PROPPIN"/>
    <property type="match status" value="1"/>
</dbReference>
<dbReference type="PANTHER" id="PTHR11227">
    <property type="entry name" value="WD-REPEAT PROTEIN INTERACTING WITH PHOSPHOINOSIDES WIPI -RELATED"/>
    <property type="match status" value="1"/>
</dbReference>
<protein>
    <recommendedName>
        <fullName evidence="7">BCAS3 domain-containing protein</fullName>
    </recommendedName>
</protein>
<dbReference type="InterPro" id="IPR036322">
    <property type="entry name" value="WD40_repeat_dom_sf"/>
</dbReference>
<dbReference type="InterPro" id="IPR048720">
    <property type="entry name" value="PROPPIN"/>
</dbReference>
<gene>
    <name evidence="5" type="ORF">SeMB42_g03056</name>
</gene>
<dbReference type="AlphaFoldDB" id="A0A507DA54"/>
<keyword evidence="6" id="KW-1185">Reference proteome</keyword>
<dbReference type="Proteomes" id="UP000317494">
    <property type="component" value="Unassembled WGS sequence"/>
</dbReference>
<dbReference type="SMART" id="SM00320">
    <property type="entry name" value="WD40"/>
    <property type="match status" value="2"/>
</dbReference>
<feature type="compositionally biased region" description="Low complexity" evidence="4">
    <location>
        <begin position="348"/>
        <end position="357"/>
    </location>
</feature>
<name>A0A507DA54_9FUNG</name>
<dbReference type="InterPro" id="IPR001680">
    <property type="entry name" value="WD40_rpt"/>
</dbReference>
<dbReference type="STRING" id="286115.A0A507DA54"/>
<feature type="compositionally biased region" description="Low complexity" evidence="4">
    <location>
        <begin position="411"/>
        <end position="429"/>
    </location>
</feature>
<dbReference type="Gene3D" id="2.130.10.10">
    <property type="entry name" value="YVTN repeat-like/Quinoprotein amine dehydrogenase"/>
    <property type="match status" value="1"/>
</dbReference>
<comment type="caution">
    <text evidence="5">The sequence shown here is derived from an EMBL/GenBank/DDBJ whole genome shotgun (WGS) entry which is preliminary data.</text>
</comment>
<evidence type="ECO:0000256" key="1">
    <source>
        <dbReference type="ARBA" id="ARBA00022574"/>
    </source>
</evidence>